<evidence type="ECO:0000313" key="15">
    <source>
        <dbReference type="Proteomes" id="UP000002071"/>
    </source>
</evidence>
<reference evidence="14 15" key="1">
    <citation type="journal article" date="2009" name="Stand. Genomic Sci.">
        <title>Complete genome sequence of Halorhabdus utahensis type strain (AX-2).</title>
        <authorList>
            <person name="Anderson I."/>
            <person name="Tindall B.J."/>
            <person name="Pomrenke H."/>
            <person name="Goker M."/>
            <person name="Lapidus A."/>
            <person name="Nolan M."/>
            <person name="Copeland A."/>
            <person name="Glavina Del Rio T."/>
            <person name="Chen F."/>
            <person name="Tice H."/>
            <person name="Cheng J.F."/>
            <person name="Lucas S."/>
            <person name="Chertkov O."/>
            <person name="Bruce D."/>
            <person name="Brettin T."/>
            <person name="Detter J.C."/>
            <person name="Han C."/>
            <person name="Goodwin L."/>
            <person name="Land M."/>
            <person name="Hauser L."/>
            <person name="Chang Y.J."/>
            <person name="Jeffries C.D."/>
            <person name="Pitluck S."/>
            <person name="Pati A."/>
            <person name="Mavromatis K."/>
            <person name="Ivanova N."/>
            <person name="Ovchinnikova G."/>
            <person name="Chen A."/>
            <person name="Palaniappan K."/>
            <person name="Chain P."/>
            <person name="Rohde M."/>
            <person name="Bristow J."/>
            <person name="Eisen J.A."/>
            <person name="Markowitz V."/>
            <person name="Hugenholtz P."/>
            <person name="Kyrpides N.C."/>
            <person name="Klenk H.P."/>
        </authorList>
    </citation>
    <scope>NUCLEOTIDE SEQUENCE [LARGE SCALE GENOMIC DNA]</scope>
    <source>
        <strain evidence="15">DSM 12940 / JCM 11049 / AX-2</strain>
    </source>
</reference>
<dbReference type="GO" id="GO:0045493">
    <property type="term" value="P:xylan catabolic process"/>
    <property type="evidence" value="ECO:0007669"/>
    <property type="project" value="UniProtKB-KW"/>
</dbReference>
<dbReference type="PROSITE" id="PS50853">
    <property type="entry name" value="FN3"/>
    <property type="match status" value="1"/>
</dbReference>
<dbReference type="InterPro" id="IPR035986">
    <property type="entry name" value="PKD_dom_sf"/>
</dbReference>
<evidence type="ECO:0000259" key="13">
    <source>
        <dbReference type="PROSITE" id="PS51760"/>
    </source>
</evidence>
<dbReference type="Gene3D" id="3.20.20.80">
    <property type="entry name" value="Glycosidases"/>
    <property type="match status" value="1"/>
</dbReference>
<dbReference type="InterPro" id="IPR022409">
    <property type="entry name" value="PKD/Chitinase_dom"/>
</dbReference>
<evidence type="ECO:0000256" key="10">
    <source>
        <dbReference type="SAM" id="MobiDB-lite"/>
    </source>
</evidence>
<dbReference type="InterPro" id="IPR003961">
    <property type="entry name" value="FN3_dom"/>
</dbReference>
<dbReference type="Proteomes" id="UP000002071">
    <property type="component" value="Chromosome"/>
</dbReference>
<organism evidence="14 15">
    <name type="scientific">Halorhabdus utahensis (strain DSM 12940 / JCM 11049 / AX-2)</name>
    <dbReference type="NCBI Taxonomy" id="519442"/>
    <lineage>
        <taxon>Archaea</taxon>
        <taxon>Methanobacteriati</taxon>
        <taxon>Methanobacteriota</taxon>
        <taxon>Stenosarchaea group</taxon>
        <taxon>Halobacteria</taxon>
        <taxon>Halobacteriales</taxon>
        <taxon>Haloarculaceae</taxon>
        <taxon>Halorhabdus</taxon>
    </lineage>
</organism>
<feature type="compositionally biased region" description="Polar residues" evidence="10">
    <location>
        <begin position="584"/>
        <end position="593"/>
    </location>
</feature>
<feature type="compositionally biased region" description="Acidic residues" evidence="10">
    <location>
        <begin position="718"/>
        <end position="742"/>
    </location>
</feature>
<dbReference type="InterPro" id="IPR000601">
    <property type="entry name" value="PKD_dom"/>
</dbReference>
<dbReference type="SMART" id="SM00633">
    <property type="entry name" value="Glyco_10"/>
    <property type="match status" value="1"/>
</dbReference>
<evidence type="ECO:0000256" key="7">
    <source>
        <dbReference type="ARBA" id="ARBA00023277"/>
    </source>
</evidence>
<dbReference type="KEGG" id="hut:Huta_2392"/>
<evidence type="ECO:0000259" key="11">
    <source>
        <dbReference type="PROSITE" id="PS50093"/>
    </source>
</evidence>
<feature type="domain" description="PKD" evidence="11">
    <location>
        <begin position="632"/>
        <end position="713"/>
    </location>
</feature>
<keyword evidence="5" id="KW-0732">Signal</keyword>
<dbReference type="PROSITE" id="PS50093">
    <property type="entry name" value="PKD"/>
    <property type="match status" value="2"/>
</dbReference>
<dbReference type="eggNOG" id="arCOG07581">
    <property type="taxonomic scope" value="Archaea"/>
</dbReference>
<feature type="region of interest" description="Disordered" evidence="10">
    <location>
        <begin position="699"/>
        <end position="748"/>
    </location>
</feature>
<dbReference type="InterPro" id="IPR044846">
    <property type="entry name" value="GH10"/>
</dbReference>
<dbReference type="SUPFAM" id="SSF49299">
    <property type="entry name" value="PKD domain"/>
    <property type="match status" value="2"/>
</dbReference>
<dbReference type="CDD" id="cd00146">
    <property type="entry name" value="PKD"/>
    <property type="match status" value="2"/>
</dbReference>
<dbReference type="SMART" id="SM00089">
    <property type="entry name" value="PKD"/>
    <property type="match status" value="2"/>
</dbReference>
<evidence type="ECO:0000256" key="5">
    <source>
        <dbReference type="ARBA" id="ARBA00022729"/>
    </source>
</evidence>
<keyword evidence="9" id="KW-0624">Polysaccharide degradation</keyword>
<dbReference type="CDD" id="cd00063">
    <property type="entry name" value="FN3"/>
    <property type="match status" value="1"/>
</dbReference>
<dbReference type="InterPro" id="IPR036116">
    <property type="entry name" value="FN3_sf"/>
</dbReference>
<evidence type="ECO:0000256" key="6">
    <source>
        <dbReference type="ARBA" id="ARBA00022801"/>
    </source>
</evidence>
<dbReference type="SMART" id="SM00060">
    <property type="entry name" value="FN3"/>
    <property type="match status" value="1"/>
</dbReference>
<dbReference type="GeneID" id="8384691"/>
<sequence length="831" mass="88507">MTHDDSHDIDASAHESDDVHDASEPTTDGEGPAGSMERRDYLRAVAAAAALGGLGGAATGGAAAETADTSLDIDERIEEHRTGNLEVVVENPDGSTVSDASVAVSQQEHDFGFGTAVNANTLINSSSEGDNYREYIPELFNKAVMENRHKWDFWENEQQLADEATEWILNQGLDMRGHVCIWGREDVAAIPDDILTAIDEGDEQTIRERSMAHIEEIITHYGDDFTEWEVVNEAMHAYQLQIGVYGDQIDTEEPWTGDVVPWTSELLADWYDQAESVIEENGLDVGIAVNDFNQFAYGYTDNRYVNEIQHINDNAVQLDTVGLQAHAGARTGEFNSNDSPDGRISAAQVTEEMNKWADLGARLKITEFDTYNGDDWNSDEERAEVLENYLRGAFSHPGCDDFIMWGFWDGRHWENEAPLFYDDWSTKPAYDVWTGLVYDEWWTDDSGTTDASGTYATTAFLGDHEVTVSTDSAETTETVSVSDASGTTTVTVTLEGDGESDGDTQPPETPTNLTATDSTSSSITVSWDGVTDNGTSGLDVYVVSVDGSEDQTVGAGMTTATIDGLDAATTYEIGVSAVDGAGNESETATVQATTDEDGDGDGDGDSDGDGDGDGNGDGDGEEDGDETGDGDLIAEMDPSTTSPAVGERVTFRVTDTTDSGNWISSLEWDLGNGDTASGWYTETTYESAGTYTVALTATNNDDESTTHEVDIVVGGGDGDGDGEGDGDGDGDGNGDGDGDGDGDGTTGDLVAEIDPSTTEASVGQTVQFWLTDATGSANWITGAEWDLGNGDTGSGWYAETTYDAAGTYTVSLTATDNDDESTTDEVTITVS</sequence>
<dbReference type="SUPFAM" id="SSF49265">
    <property type="entry name" value="Fibronectin type III"/>
    <property type="match status" value="1"/>
</dbReference>
<dbReference type="SUPFAM" id="SSF51445">
    <property type="entry name" value="(Trans)glycosidases"/>
    <property type="match status" value="1"/>
</dbReference>
<dbReference type="PANTHER" id="PTHR31490:SF88">
    <property type="entry name" value="BETA-XYLANASE"/>
    <property type="match status" value="1"/>
</dbReference>
<evidence type="ECO:0000313" key="14">
    <source>
        <dbReference type="EMBL" id="ACV12558.1"/>
    </source>
</evidence>
<evidence type="ECO:0000256" key="4">
    <source>
        <dbReference type="ARBA" id="ARBA00022651"/>
    </source>
</evidence>
<dbReference type="PROSITE" id="PS51760">
    <property type="entry name" value="GH10_2"/>
    <property type="match status" value="1"/>
</dbReference>
<dbReference type="GO" id="GO:0031176">
    <property type="term" value="F:endo-1,4-beta-xylanase activity"/>
    <property type="evidence" value="ECO:0007669"/>
    <property type="project" value="UniProtKB-EC"/>
</dbReference>
<evidence type="ECO:0000256" key="1">
    <source>
        <dbReference type="ARBA" id="ARBA00000681"/>
    </source>
</evidence>
<dbReference type="RefSeq" id="WP_015790124.1">
    <property type="nucleotide sequence ID" value="NC_013158.1"/>
</dbReference>
<proteinExistence type="inferred from homology"/>
<dbReference type="OrthoDB" id="117332at2157"/>
<dbReference type="InterPro" id="IPR017853">
    <property type="entry name" value="GH"/>
</dbReference>
<evidence type="ECO:0000259" key="12">
    <source>
        <dbReference type="PROSITE" id="PS50853"/>
    </source>
</evidence>
<name>C7NVN5_HALUD</name>
<dbReference type="Pfam" id="PF00041">
    <property type="entry name" value="fn3"/>
    <property type="match status" value="1"/>
</dbReference>
<dbReference type="PANTHER" id="PTHR31490">
    <property type="entry name" value="GLYCOSYL HYDROLASE"/>
    <property type="match status" value="1"/>
</dbReference>
<dbReference type="AlphaFoldDB" id="C7NVN5"/>
<accession>C7NVN5</accession>
<evidence type="ECO:0000256" key="9">
    <source>
        <dbReference type="ARBA" id="ARBA00023326"/>
    </source>
</evidence>
<dbReference type="PROSITE" id="PS51318">
    <property type="entry name" value="TAT"/>
    <property type="match status" value="1"/>
</dbReference>
<dbReference type="Pfam" id="PF00331">
    <property type="entry name" value="Glyco_hydro_10"/>
    <property type="match status" value="1"/>
</dbReference>
<feature type="compositionally biased region" description="Polar residues" evidence="10">
    <location>
        <begin position="510"/>
        <end position="525"/>
    </location>
</feature>
<feature type="domain" description="GH10" evidence="13">
    <location>
        <begin position="97"/>
        <end position="436"/>
    </location>
</feature>
<evidence type="ECO:0000256" key="2">
    <source>
        <dbReference type="ARBA" id="ARBA00007495"/>
    </source>
</evidence>
<dbReference type="InterPro" id="IPR013783">
    <property type="entry name" value="Ig-like_fold"/>
</dbReference>
<evidence type="ECO:0000256" key="3">
    <source>
        <dbReference type="ARBA" id="ARBA00012590"/>
    </source>
</evidence>
<dbReference type="EMBL" id="CP001687">
    <property type="protein sequence ID" value="ACV12558.1"/>
    <property type="molecule type" value="Genomic_DNA"/>
</dbReference>
<keyword evidence="6" id="KW-0378">Hydrolase</keyword>
<feature type="domain" description="PKD" evidence="11">
    <location>
        <begin position="784"/>
        <end position="831"/>
    </location>
</feature>
<feature type="region of interest" description="Disordered" evidence="10">
    <location>
        <begin position="577"/>
        <end position="653"/>
    </location>
</feature>
<keyword evidence="15" id="KW-1185">Reference proteome</keyword>
<dbReference type="Pfam" id="PF18911">
    <property type="entry name" value="PKD_4"/>
    <property type="match status" value="2"/>
</dbReference>
<keyword evidence="8" id="KW-0326">Glycosidase</keyword>
<comment type="catalytic activity">
    <reaction evidence="1">
        <text>Endohydrolysis of (1-&gt;4)-beta-D-xylosidic linkages in xylans.</text>
        <dbReference type="EC" id="3.2.1.8"/>
    </reaction>
</comment>
<dbReference type="Gene3D" id="2.60.40.10">
    <property type="entry name" value="Immunoglobulins"/>
    <property type="match status" value="3"/>
</dbReference>
<feature type="region of interest" description="Disordered" evidence="10">
    <location>
        <begin position="1"/>
        <end position="35"/>
    </location>
</feature>
<keyword evidence="4" id="KW-0858">Xylan degradation</keyword>
<protein>
    <recommendedName>
        <fullName evidence="3">endo-1,4-beta-xylanase</fullName>
        <ecNumber evidence="3">3.2.1.8</ecNumber>
    </recommendedName>
</protein>
<dbReference type="InterPro" id="IPR001000">
    <property type="entry name" value="GH10_dom"/>
</dbReference>
<dbReference type="EC" id="3.2.1.8" evidence="3"/>
<feature type="compositionally biased region" description="Basic and acidic residues" evidence="10">
    <location>
        <begin position="1"/>
        <end position="23"/>
    </location>
</feature>
<gene>
    <name evidence="14" type="ordered locus">Huta_2392</name>
</gene>
<evidence type="ECO:0000256" key="8">
    <source>
        <dbReference type="ARBA" id="ARBA00023295"/>
    </source>
</evidence>
<dbReference type="CAZy" id="GH10">
    <property type="family name" value="Glycoside Hydrolase Family 10"/>
</dbReference>
<dbReference type="STRING" id="519442.Huta_2392"/>
<dbReference type="HOGENOM" id="CLU_341204_0_0_2"/>
<feature type="domain" description="Fibronectin type-III" evidence="12">
    <location>
        <begin position="509"/>
        <end position="597"/>
    </location>
</feature>
<feature type="region of interest" description="Disordered" evidence="10">
    <location>
        <begin position="495"/>
        <end position="528"/>
    </location>
</feature>
<dbReference type="InterPro" id="IPR006311">
    <property type="entry name" value="TAT_signal"/>
</dbReference>
<feature type="compositionally biased region" description="Acidic residues" evidence="10">
    <location>
        <begin position="594"/>
        <end position="634"/>
    </location>
</feature>
<comment type="similarity">
    <text evidence="2">Belongs to the glycosyl hydrolase 10 (cellulase F) family.</text>
</comment>
<keyword evidence="7" id="KW-0119">Carbohydrate metabolism</keyword>